<protein>
    <recommendedName>
        <fullName evidence="2">Glutaredoxin domain-containing protein</fullName>
    </recommendedName>
</protein>
<evidence type="ECO:0000259" key="2">
    <source>
        <dbReference type="Pfam" id="PF00462"/>
    </source>
</evidence>
<keyword evidence="1" id="KW-0472">Membrane</keyword>
<reference evidence="3" key="1">
    <citation type="journal article" date="2021" name="PeerJ">
        <title>Extensive microbial diversity within the chicken gut microbiome revealed by metagenomics and culture.</title>
        <authorList>
            <person name="Gilroy R."/>
            <person name="Ravi A."/>
            <person name="Getino M."/>
            <person name="Pursley I."/>
            <person name="Horton D.L."/>
            <person name="Alikhan N.F."/>
            <person name="Baker D."/>
            <person name="Gharbi K."/>
            <person name="Hall N."/>
            <person name="Watson M."/>
            <person name="Adriaenssens E.M."/>
            <person name="Foster-Nyarko E."/>
            <person name="Jarju S."/>
            <person name="Secka A."/>
            <person name="Antonio M."/>
            <person name="Oren A."/>
            <person name="Chaudhuri R.R."/>
            <person name="La Ragione R."/>
            <person name="Hildebrand F."/>
            <person name="Pallen M.J."/>
        </authorList>
    </citation>
    <scope>NUCLEOTIDE SEQUENCE</scope>
    <source>
        <strain evidence="3">ChiGjej3B3-7470</strain>
    </source>
</reference>
<dbReference type="AlphaFoldDB" id="A0A921ENY0"/>
<dbReference type="Proteomes" id="UP000712713">
    <property type="component" value="Unassembled WGS sequence"/>
</dbReference>
<evidence type="ECO:0000256" key="1">
    <source>
        <dbReference type="SAM" id="Phobius"/>
    </source>
</evidence>
<organism evidence="3 4">
    <name type="scientific">Tessaracoccus flavescens</name>
    <dbReference type="NCBI Taxonomy" id="399497"/>
    <lineage>
        <taxon>Bacteria</taxon>
        <taxon>Bacillati</taxon>
        <taxon>Actinomycetota</taxon>
        <taxon>Actinomycetes</taxon>
        <taxon>Propionibacteriales</taxon>
        <taxon>Propionibacteriaceae</taxon>
        <taxon>Tessaracoccus</taxon>
    </lineage>
</organism>
<name>A0A921ENY0_9ACTN</name>
<dbReference type="InterPro" id="IPR036249">
    <property type="entry name" value="Thioredoxin-like_sf"/>
</dbReference>
<keyword evidence="1" id="KW-1133">Transmembrane helix</keyword>
<accession>A0A921ENY0</accession>
<dbReference type="Gene3D" id="3.40.30.10">
    <property type="entry name" value="Glutaredoxin"/>
    <property type="match status" value="1"/>
</dbReference>
<comment type="caution">
    <text evidence="3">The sequence shown here is derived from an EMBL/GenBank/DDBJ whole genome shotgun (WGS) entry which is preliminary data.</text>
</comment>
<dbReference type="InterPro" id="IPR002109">
    <property type="entry name" value="Glutaredoxin"/>
</dbReference>
<feature type="transmembrane region" description="Helical" evidence="1">
    <location>
        <begin position="27"/>
        <end position="44"/>
    </location>
</feature>
<dbReference type="CDD" id="cd02976">
    <property type="entry name" value="NrdH"/>
    <property type="match status" value="1"/>
</dbReference>
<dbReference type="EMBL" id="DYZF01000157">
    <property type="protein sequence ID" value="HJE51552.1"/>
    <property type="molecule type" value="Genomic_DNA"/>
</dbReference>
<reference evidence="3" key="2">
    <citation type="submission" date="2021-09" db="EMBL/GenBank/DDBJ databases">
        <authorList>
            <person name="Gilroy R."/>
        </authorList>
    </citation>
    <scope>NUCLEOTIDE SEQUENCE</scope>
    <source>
        <strain evidence="3">ChiGjej3B3-7470</strain>
    </source>
</reference>
<dbReference type="Pfam" id="PF00462">
    <property type="entry name" value="Glutaredoxin"/>
    <property type="match status" value="1"/>
</dbReference>
<evidence type="ECO:0000313" key="4">
    <source>
        <dbReference type="Proteomes" id="UP000712713"/>
    </source>
</evidence>
<keyword evidence="1" id="KW-0812">Transmembrane</keyword>
<sequence>MERHLWLVVILAGAAMAWGFSTNGGLSWSELLILIGVALIAWWMSPYSYGISKKHGAIMSLPEEQRRVVVYWRPGCIFCQRLRGGLGNDAKRVQWVNIWQDAEAAEFVRQHNDGNETVPTVVIDGEVHTNPDPRLVRDALAA</sequence>
<feature type="domain" description="Glutaredoxin" evidence="2">
    <location>
        <begin position="68"/>
        <end position="127"/>
    </location>
</feature>
<evidence type="ECO:0000313" key="3">
    <source>
        <dbReference type="EMBL" id="HJE51552.1"/>
    </source>
</evidence>
<dbReference type="PROSITE" id="PS51354">
    <property type="entry name" value="GLUTAREDOXIN_2"/>
    <property type="match status" value="1"/>
</dbReference>
<gene>
    <name evidence="3" type="ORF">K8V15_06190</name>
</gene>
<proteinExistence type="predicted"/>
<dbReference type="SUPFAM" id="SSF52833">
    <property type="entry name" value="Thioredoxin-like"/>
    <property type="match status" value="1"/>
</dbReference>